<dbReference type="EMBL" id="LMZQ01000003">
    <property type="protein sequence ID" value="KRT16948.1"/>
    <property type="molecule type" value="Genomic_DNA"/>
</dbReference>
<evidence type="ECO:0000256" key="3">
    <source>
        <dbReference type="ARBA" id="ARBA00022692"/>
    </source>
</evidence>
<accession>A0A0T5VTT4</accession>
<gene>
    <name evidence="8" type="ORF">ASU31_04485</name>
</gene>
<protein>
    <recommendedName>
        <fullName evidence="7">RDD domain-containing protein</fullName>
    </recommendedName>
</protein>
<evidence type="ECO:0000256" key="1">
    <source>
        <dbReference type="ARBA" id="ARBA00004651"/>
    </source>
</evidence>
<keyword evidence="4 6" id="KW-1133">Transmembrane helix</keyword>
<evidence type="ECO:0000256" key="5">
    <source>
        <dbReference type="ARBA" id="ARBA00023136"/>
    </source>
</evidence>
<evidence type="ECO:0000256" key="2">
    <source>
        <dbReference type="ARBA" id="ARBA00022475"/>
    </source>
</evidence>
<reference evidence="8 9" key="1">
    <citation type="submission" date="2015-11" db="EMBL/GenBank/DDBJ databases">
        <title>Sequence of Pedobacter ginsenosidimutans.</title>
        <authorList>
            <person name="Carson E."/>
            <person name="Keyser V."/>
            <person name="Newman J."/>
            <person name="Miller J."/>
        </authorList>
    </citation>
    <scope>NUCLEOTIDE SEQUENCE [LARGE SCALE GENOMIC DNA]</scope>
    <source>
        <strain evidence="8 9">KACC 14530</strain>
    </source>
</reference>
<name>A0A0T5VTT4_9SPHI</name>
<dbReference type="Pfam" id="PF06271">
    <property type="entry name" value="RDD"/>
    <property type="match status" value="1"/>
</dbReference>
<dbReference type="Proteomes" id="UP000051950">
    <property type="component" value="Unassembled WGS sequence"/>
</dbReference>
<dbReference type="PANTHER" id="PTHR36115">
    <property type="entry name" value="PROLINE-RICH ANTIGEN HOMOLOG-RELATED"/>
    <property type="match status" value="1"/>
</dbReference>
<evidence type="ECO:0000313" key="8">
    <source>
        <dbReference type="EMBL" id="KRT16948.1"/>
    </source>
</evidence>
<dbReference type="InterPro" id="IPR010432">
    <property type="entry name" value="RDD"/>
</dbReference>
<keyword evidence="5 6" id="KW-0472">Membrane</keyword>
<feature type="transmembrane region" description="Helical" evidence="6">
    <location>
        <begin position="12"/>
        <end position="33"/>
    </location>
</feature>
<dbReference type="PANTHER" id="PTHR36115:SF4">
    <property type="entry name" value="MEMBRANE PROTEIN"/>
    <property type="match status" value="1"/>
</dbReference>
<proteinExistence type="predicted"/>
<keyword evidence="9" id="KW-1185">Reference proteome</keyword>
<organism evidence="8 9">
    <name type="scientific">Pedobacter ginsenosidimutans</name>
    <dbReference type="NCBI Taxonomy" id="687842"/>
    <lineage>
        <taxon>Bacteria</taxon>
        <taxon>Pseudomonadati</taxon>
        <taxon>Bacteroidota</taxon>
        <taxon>Sphingobacteriia</taxon>
        <taxon>Sphingobacteriales</taxon>
        <taxon>Sphingobacteriaceae</taxon>
        <taxon>Pedobacter</taxon>
    </lineage>
</organism>
<dbReference type="AlphaFoldDB" id="A0A0T5VTT4"/>
<feature type="domain" description="RDD" evidence="7">
    <location>
        <begin position="5"/>
        <end position="123"/>
    </location>
</feature>
<dbReference type="GO" id="GO:0005886">
    <property type="term" value="C:plasma membrane"/>
    <property type="evidence" value="ECO:0007669"/>
    <property type="project" value="UniProtKB-SubCell"/>
</dbReference>
<keyword evidence="2" id="KW-1003">Cell membrane</keyword>
<comment type="caution">
    <text evidence="8">The sequence shown here is derived from an EMBL/GenBank/DDBJ whole genome shotgun (WGS) entry which is preliminary data.</text>
</comment>
<sequence length="129" mass="14933">MEEKYPSLVERLQSTFIDTIIIIILMVVFSNILDGFNNVPEWVRILLFAFLFVIYEPLFMTFGCTIGNYIKGIRVRKNENIHQKINIGQAILRYPIKLSLGWISFLTINSNLQRRAIHDLASGSVMIKL</sequence>
<evidence type="ECO:0000313" key="9">
    <source>
        <dbReference type="Proteomes" id="UP000051950"/>
    </source>
</evidence>
<comment type="subcellular location">
    <subcellularLocation>
        <location evidence="1">Cell membrane</location>
        <topology evidence="1">Multi-pass membrane protein</topology>
    </subcellularLocation>
</comment>
<dbReference type="OrthoDB" id="982116at2"/>
<dbReference type="InterPro" id="IPR051791">
    <property type="entry name" value="Pra-immunoreactive"/>
</dbReference>
<evidence type="ECO:0000259" key="7">
    <source>
        <dbReference type="Pfam" id="PF06271"/>
    </source>
</evidence>
<dbReference type="STRING" id="687842.ASU31_04485"/>
<evidence type="ECO:0000256" key="6">
    <source>
        <dbReference type="SAM" id="Phobius"/>
    </source>
</evidence>
<keyword evidence="3 6" id="KW-0812">Transmembrane</keyword>
<feature type="transmembrane region" description="Helical" evidence="6">
    <location>
        <begin position="45"/>
        <end position="70"/>
    </location>
</feature>
<evidence type="ECO:0000256" key="4">
    <source>
        <dbReference type="ARBA" id="ARBA00022989"/>
    </source>
</evidence>
<dbReference type="RefSeq" id="WP_057931196.1">
    <property type="nucleotide sequence ID" value="NZ_LMZQ01000003.1"/>
</dbReference>